<gene>
    <name evidence="4" type="ORF">K0T92_17680</name>
</gene>
<keyword evidence="3" id="KW-0812">Transmembrane</keyword>
<organism evidence="4 5">
    <name type="scientific">Paenibacillus oenotherae</name>
    <dbReference type="NCBI Taxonomy" id="1435645"/>
    <lineage>
        <taxon>Bacteria</taxon>
        <taxon>Bacillati</taxon>
        <taxon>Bacillota</taxon>
        <taxon>Bacilli</taxon>
        <taxon>Bacillales</taxon>
        <taxon>Paenibacillaceae</taxon>
        <taxon>Paenibacillus</taxon>
    </lineage>
</organism>
<protein>
    <recommendedName>
        <fullName evidence="6">Flp pilus-assembly TadG-like N-terminal domain-containing protein</fullName>
    </recommendedName>
</protein>
<evidence type="ECO:0008006" key="6">
    <source>
        <dbReference type="Google" id="ProtNLM"/>
    </source>
</evidence>
<keyword evidence="5" id="KW-1185">Reference proteome</keyword>
<proteinExistence type="predicted"/>
<feature type="transmembrane region" description="Helical" evidence="3">
    <location>
        <begin position="6"/>
        <end position="28"/>
    </location>
</feature>
<comment type="caution">
    <text evidence="4">The sequence shown here is derived from an EMBL/GenBank/DDBJ whole genome shotgun (WGS) entry which is preliminary data.</text>
</comment>
<feature type="region of interest" description="Disordered" evidence="2">
    <location>
        <begin position="414"/>
        <end position="436"/>
    </location>
</feature>
<dbReference type="EMBL" id="JAHZIJ010000014">
    <property type="protein sequence ID" value="MBW7476551.1"/>
    <property type="molecule type" value="Genomic_DNA"/>
</dbReference>
<keyword evidence="3" id="KW-0472">Membrane</keyword>
<keyword evidence="1" id="KW-0175">Coiled coil</keyword>
<keyword evidence="3" id="KW-1133">Transmembrane helix</keyword>
<reference evidence="4 5" key="1">
    <citation type="submission" date="2021-07" db="EMBL/GenBank/DDBJ databases">
        <title>Paenibacillus radiodurans sp. nov., isolated from the southeastern edge of Tengger Desert.</title>
        <authorList>
            <person name="Zhang G."/>
        </authorList>
    </citation>
    <scope>NUCLEOTIDE SEQUENCE [LARGE SCALE GENOMIC DNA]</scope>
    <source>
        <strain evidence="4 5">DT7-4</strain>
    </source>
</reference>
<evidence type="ECO:0000313" key="5">
    <source>
        <dbReference type="Proteomes" id="UP000812277"/>
    </source>
</evidence>
<evidence type="ECO:0000256" key="1">
    <source>
        <dbReference type="SAM" id="Coils"/>
    </source>
</evidence>
<evidence type="ECO:0000256" key="2">
    <source>
        <dbReference type="SAM" id="MobiDB-lite"/>
    </source>
</evidence>
<name>A0ABS7D9J4_9BACL</name>
<sequence length="729" mass="80819">MIVDHSGAVSVFLIIATSAILLFTTLLVDYARIAAFNKQIELAAQSGIRSALSAYDGMLLERYGLFGTGGTNRSELFAHIVKNNWRPENDPSFPLLRIKYGSSHVNSYEVLGAQPVFIRQVLEEMKYKAPIDFAMELSSRLAPVSIAMKEAAASVKMLAKVRNLYDKRERHLQTVLDLQRQSTERAVDGIASQIPVQLHDAVSGSTAASVAAGYAAYVSWCEQDAGLEKDEKPQYREDIASYEDTARSLSGNLRSKSMAALRRHQELEMQALKELAEAERYNAEMKAIIDSMRQENPDNGFDRVNRRQAGAGTTSTIPSTDVSKFREAGQSAEQLLLAPDWFLNYKEELSSQTVIFASFDSEAAQFQSSVTIALSDHGSLLLLSEGAAQMRIAFMQYADKFIQQGSVIDARMGEMQHRQASDQERKKQETAAKSKLSEVRKWLHAITSVPQMEEHQKMFDQVKGRLQSILQFNGLIEEAEAASSQMEDDPHDEAVSSMTAMESIFAGMADLLEGTRDALYLNEYIVHRYASFQPQKFGAIMRNEDGGEFANALSLNNQEVEYILYGFHTPAANVGAAYGELFAFRLAIRTMEGLIECRTMGHPLLVLAGAILYGLEQSIADMVALTQKGSIPLSRYAAIDLTYLDYLRIFLLLHGSSEKRISRMMAVIEQNTGMALTHTSTGLTGELTASVNLWFLPGLMKSLTNSGLLNGRVKGSRYETTKTMGWSYG</sequence>
<evidence type="ECO:0000256" key="3">
    <source>
        <dbReference type="SAM" id="Phobius"/>
    </source>
</evidence>
<dbReference type="RefSeq" id="WP_219873797.1">
    <property type="nucleotide sequence ID" value="NZ_JAHZIJ010000014.1"/>
</dbReference>
<evidence type="ECO:0000313" key="4">
    <source>
        <dbReference type="EMBL" id="MBW7476551.1"/>
    </source>
</evidence>
<accession>A0ABS7D9J4</accession>
<dbReference type="Proteomes" id="UP000812277">
    <property type="component" value="Unassembled WGS sequence"/>
</dbReference>
<feature type="coiled-coil region" evidence="1">
    <location>
        <begin position="264"/>
        <end position="295"/>
    </location>
</feature>